<reference evidence="1" key="1">
    <citation type="submission" date="2022-12" db="EMBL/GenBank/DDBJ databases">
        <title>Draft genome assemblies for two species of Escallonia (Escalloniales).</title>
        <authorList>
            <person name="Chanderbali A."/>
            <person name="Dervinis C."/>
            <person name="Anghel I."/>
            <person name="Soltis D."/>
            <person name="Soltis P."/>
            <person name="Zapata F."/>
        </authorList>
    </citation>
    <scope>NUCLEOTIDE SEQUENCE</scope>
    <source>
        <strain evidence="1">UCBG92.1500</strain>
        <tissue evidence="1">Leaf</tissue>
    </source>
</reference>
<dbReference type="EMBL" id="JAVXUO010001570">
    <property type="protein sequence ID" value="KAK2981044.1"/>
    <property type="molecule type" value="Genomic_DNA"/>
</dbReference>
<dbReference type="Proteomes" id="UP001187471">
    <property type="component" value="Unassembled WGS sequence"/>
</dbReference>
<gene>
    <name evidence="1" type="ORF">RJ640_005936</name>
</gene>
<keyword evidence="2" id="KW-1185">Reference proteome</keyword>
<name>A0AA88UDQ3_9ASTE</name>
<sequence>MAYLSAAEEDERRLCSSAAEEDGRRLFSSAAEEDGRRLCSSAAEEDERRLFSELKAWVKVKVPCLCLRPLAKSDQDGGSLSIRQDTL</sequence>
<dbReference type="AlphaFoldDB" id="A0AA88UDQ3"/>
<comment type="caution">
    <text evidence="1">The sequence shown here is derived from an EMBL/GenBank/DDBJ whole genome shotgun (WGS) entry which is preliminary data.</text>
</comment>
<organism evidence="1 2">
    <name type="scientific">Escallonia rubra</name>
    <dbReference type="NCBI Taxonomy" id="112253"/>
    <lineage>
        <taxon>Eukaryota</taxon>
        <taxon>Viridiplantae</taxon>
        <taxon>Streptophyta</taxon>
        <taxon>Embryophyta</taxon>
        <taxon>Tracheophyta</taxon>
        <taxon>Spermatophyta</taxon>
        <taxon>Magnoliopsida</taxon>
        <taxon>eudicotyledons</taxon>
        <taxon>Gunneridae</taxon>
        <taxon>Pentapetalae</taxon>
        <taxon>asterids</taxon>
        <taxon>campanulids</taxon>
        <taxon>Escalloniales</taxon>
        <taxon>Escalloniaceae</taxon>
        <taxon>Escallonia</taxon>
    </lineage>
</organism>
<protein>
    <submittedName>
        <fullName evidence="1">Uncharacterized protein</fullName>
    </submittedName>
</protein>
<evidence type="ECO:0000313" key="1">
    <source>
        <dbReference type="EMBL" id="KAK2981044.1"/>
    </source>
</evidence>
<proteinExistence type="predicted"/>
<accession>A0AA88UDQ3</accession>
<evidence type="ECO:0000313" key="2">
    <source>
        <dbReference type="Proteomes" id="UP001187471"/>
    </source>
</evidence>